<dbReference type="InterPro" id="IPR003594">
    <property type="entry name" value="HATPase_dom"/>
</dbReference>
<dbReference type="EC" id="2.7.13.3" evidence="2"/>
<keyword evidence="4" id="KW-0808">Transferase</keyword>
<comment type="caution">
    <text evidence="10">The sequence shown here is derived from an EMBL/GenBank/DDBJ whole genome shotgun (WGS) entry which is preliminary data.</text>
</comment>
<evidence type="ECO:0000313" key="11">
    <source>
        <dbReference type="Proteomes" id="UP000240542"/>
    </source>
</evidence>
<comment type="catalytic activity">
    <reaction evidence="1">
        <text>ATP + protein L-histidine = ADP + protein N-phospho-L-histidine.</text>
        <dbReference type="EC" id="2.7.13.3"/>
    </reaction>
</comment>
<name>A0A2P8D578_9ACTN</name>
<evidence type="ECO:0000259" key="9">
    <source>
        <dbReference type="PROSITE" id="PS50109"/>
    </source>
</evidence>
<dbReference type="InterPro" id="IPR050428">
    <property type="entry name" value="TCS_sensor_his_kinase"/>
</dbReference>
<gene>
    <name evidence="10" type="ORF">CLV63_118136</name>
</gene>
<dbReference type="PROSITE" id="PS50109">
    <property type="entry name" value="HIS_KIN"/>
    <property type="match status" value="1"/>
</dbReference>
<dbReference type="PANTHER" id="PTHR45436">
    <property type="entry name" value="SENSOR HISTIDINE KINASE YKOH"/>
    <property type="match status" value="1"/>
</dbReference>
<dbReference type="SUPFAM" id="SSF55874">
    <property type="entry name" value="ATPase domain of HSP90 chaperone/DNA topoisomerase II/histidine kinase"/>
    <property type="match status" value="1"/>
</dbReference>
<feature type="compositionally biased region" description="Polar residues" evidence="8">
    <location>
        <begin position="402"/>
        <end position="412"/>
    </location>
</feature>
<reference evidence="10 11" key="1">
    <citation type="submission" date="2018-03" db="EMBL/GenBank/DDBJ databases">
        <title>Genomic Encyclopedia of Archaeal and Bacterial Type Strains, Phase II (KMG-II): from individual species to whole genera.</title>
        <authorList>
            <person name="Goeker M."/>
        </authorList>
    </citation>
    <scope>NUCLEOTIDE SEQUENCE [LARGE SCALE GENOMIC DNA]</scope>
    <source>
        <strain evidence="10 11">DSM 45312</strain>
    </source>
</reference>
<dbReference type="PANTHER" id="PTHR45436:SF5">
    <property type="entry name" value="SENSOR HISTIDINE KINASE TRCS"/>
    <property type="match status" value="1"/>
</dbReference>
<evidence type="ECO:0000256" key="5">
    <source>
        <dbReference type="ARBA" id="ARBA00022692"/>
    </source>
</evidence>
<evidence type="ECO:0000256" key="6">
    <source>
        <dbReference type="ARBA" id="ARBA00022777"/>
    </source>
</evidence>
<feature type="region of interest" description="Disordered" evidence="8">
    <location>
        <begin position="1"/>
        <end position="166"/>
    </location>
</feature>
<evidence type="ECO:0000256" key="4">
    <source>
        <dbReference type="ARBA" id="ARBA00022679"/>
    </source>
</evidence>
<evidence type="ECO:0000256" key="8">
    <source>
        <dbReference type="SAM" id="MobiDB-lite"/>
    </source>
</evidence>
<keyword evidence="6 10" id="KW-0418">Kinase</keyword>
<keyword evidence="3" id="KW-0597">Phosphoprotein</keyword>
<feature type="compositionally biased region" description="Pro residues" evidence="8">
    <location>
        <begin position="84"/>
        <end position="100"/>
    </location>
</feature>
<evidence type="ECO:0000256" key="1">
    <source>
        <dbReference type="ARBA" id="ARBA00000085"/>
    </source>
</evidence>
<feature type="region of interest" description="Disordered" evidence="8">
    <location>
        <begin position="402"/>
        <end position="516"/>
    </location>
</feature>
<dbReference type="Proteomes" id="UP000240542">
    <property type="component" value="Unassembled WGS sequence"/>
</dbReference>
<dbReference type="SMART" id="SM00387">
    <property type="entry name" value="HATPase_c"/>
    <property type="match status" value="1"/>
</dbReference>
<proteinExistence type="predicted"/>
<evidence type="ECO:0000313" key="10">
    <source>
        <dbReference type="EMBL" id="PSK92375.1"/>
    </source>
</evidence>
<feature type="compositionally biased region" description="Basic and acidic residues" evidence="8">
    <location>
        <begin position="494"/>
        <end position="516"/>
    </location>
</feature>
<dbReference type="AlphaFoldDB" id="A0A2P8D578"/>
<feature type="compositionally biased region" description="Pro residues" evidence="8">
    <location>
        <begin position="419"/>
        <end position="432"/>
    </location>
</feature>
<feature type="compositionally biased region" description="Low complexity" evidence="8">
    <location>
        <begin position="470"/>
        <end position="482"/>
    </location>
</feature>
<evidence type="ECO:0000256" key="2">
    <source>
        <dbReference type="ARBA" id="ARBA00012438"/>
    </source>
</evidence>
<sequence>MAQARSSASPDHPGSVQGSGPVGAPGGDDAGRWRRFLRKVGLSRRPDPDGLAAEQYTADLIPPPTGRHHQESGGWPAADTALRQPPPGYPPQGAAPPPPQHWGADQPWNAGQQWAAAPPVPQPAAPANGAAPAVDSVRPWPQEQQPPAEAPPARPAETPAAAATTTAATTATAAVVSPVDQAQTELLAASLAGMAMRDLSLVDSIIDTVEELEDTAEDPDLLEKLFKIDNLATRMRRNGENLLILAGQDSGDPSIDPIPLLDVGRAAISEISDYQRIRIGKMPELFISGSAADDLSHLLAELMENATAKSPEHAQVVVSAQAMADDRLLITVEDEGIGIPKERLESLNTRLNGAPVLDQHSVKHMGLYVASRIAHRHGLAVQLEARAFRGVSAHVVVPQNLFGTTGPAQPSSADLPRRPVAPPAPVPQPIAPTAPGTTQPGARQEGRSDMNQSSVTASGLPRRSAHRSGAAPEPLAEQPAAAEPEEPSRTPASRADRIRADLEGFLEGERAAGRDN</sequence>
<feature type="compositionally biased region" description="Low complexity" evidence="8">
    <location>
        <begin position="125"/>
        <end position="134"/>
    </location>
</feature>
<dbReference type="GO" id="GO:0005886">
    <property type="term" value="C:plasma membrane"/>
    <property type="evidence" value="ECO:0007669"/>
    <property type="project" value="TreeGrafter"/>
</dbReference>
<organism evidence="10 11">
    <name type="scientific">Murinocardiopsis flavida</name>
    <dbReference type="NCBI Taxonomy" id="645275"/>
    <lineage>
        <taxon>Bacteria</taxon>
        <taxon>Bacillati</taxon>
        <taxon>Actinomycetota</taxon>
        <taxon>Actinomycetes</taxon>
        <taxon>Streptosporangiales</taxon>
        <taxon>Nocardiopsidaceae</taxon>
        <taxon>Murinocardiopsis</taxon>
    </lineage>
</organism>
<dbReference type="Gene3D" id="3.30.565.10">
    <property type="entry name" value="Histidine kinase-like ATPase, C-terminal domain"/>
    <property type="match status" value="1"/>
</dbReference>
<feature type="compositionally biased region" description="Basic residues" evidence="8">
    <location>
        <begin position="33"/>
        <end position="42"/>
    </location>
</feature>
<accession>A0A2P8D578</accession>
<evidence type="ECO:0000256" key="7">
    <source>
        <dbReference type="ARBA" id="ARBA00022989"/>
    </source>
</evidence>
<keyword evidence="7" id="KW-0472">Membrane</keyword>
<dbReference type="InterPro" id="IPR005467">
    <property type="entry name" value="His_kinase_dom"/>
</dbReference>
<protein>
    <recommendedName>
        <fullName evidence="2">histidine kinase</fullName>
        <ecNumber evidence="2">2.7.13.3</ecNumber>
    </recommendedName>
</protein>
<dbReference type="OrthoDB" id="3845898at2"/>
<dbReference type="GO" id="GO:0000160">
    <property type="term" value="P:phosphorelay signal transduction system"/>
    <property type="evidence" value="ECO:0007669"/>
    <property type="project" value="TreeGrafter"/>
</dbReference>
<keyword evidence="11" id="KW-1185">Reference proteome</keyword>
<dbReference type="Pfam" id="PF02518">
    <property type="entry name" value="HATPase_c"/>
    <property type="match status" value="1"/>
</dbReference>
<keyword evidence="7" id="KW-1133">Transmembrane helix</keyword>
<evidence type="ECO:0000256" key="3">
    <source>
        <dbReference type="ARBA" id="ARBA00022553"/>
    </source>
</evidence>
<dbReference type="GO" id="GO:0004673">
    <property type="term" value="F:protein histidine kinase activity"/>
    <property type="evidence" value="ECO:0007669"/>
    <property type="project" value="UniProtKB-EC"/>
</dbReference>
<dbReference type="EMBL" id="PYGA01000018">
    <property type="protein sequence ID" value="PSK92375.1"/>
    <property type="molecule type" value="Genomic_DNA"/>
</dbReference>
<feature type="domain" description="Histidine kinase" evidence="9">
    <location>
        <begin position="295"/>
        <end position="401"/>
    </location>
</feature>
<dbReference type="RefSeq" id="WP_106585373.1">
    <property type="nucleotide sequence ID" value="NZ_PYGA01000018.1"/>
</dbReference>
<feature type="compositionally biased region" description="Low complexity" evidence="8">
    <location>
        <begin position="155"/>
        <end position="166"/>
    </location>
</feature>
<keyword evidence="5" id="KW-0812">Transmembrane</keyword>
<dbReference type="InterPro" id="IPR036890">
    <property type="entry name" value="HATPase_C_sf"/>
</dbReference>